<accession>A0A2P8DBR9</accession>
<reference evidence="1 2" key="1">
    <citation type="submission" date="2018-03" db="EMBL/GenBank/DDBJ databases">
        <title>Genomic Encyclopedia of Type Strains, Phase III (KMG-III): the genomes of soil and plant-associated and newly described type strains.</title>
        <authorList>
            <person name="Whitman W."/>
        </authorList>
    </citation>
    <scope>NUCLEOTIDE SEQUENCE [LARGE SCALE GENOMIC DNA]</scope>
    <source>
        <strain evidence="1 2">CGMCC 1.12700</strain>
    </source>
</reference>
<keyword evidence="2" id="KW-1185">Reference proteome</keyword>
<name>A0A2P8DBR9_9BACT</name>
<evidence type="ECO:0000313" key="2">
    <source>
        <dbReference type="Proteomes" id="UP000240572"/>
    </source>
</evidence>
<sequence length="189" mass="21056">METRGYNFSIDAGGPVSGLFRQQGITSFAAAATRVSSWPYKRNRDKSDLAAVFAEGCGTCSTKHALLYTLAAEQGRHEVSLVLGIFKMSAVSTPKIKARLDRHGLDYMPEAHNYLRINGVIADYTWPDAPGFSNDILTEQVIVPAQITGFKVAFHRAFLEQWLSENPTVPYNLDELWMIREQCIRDLAG</sequence>
<organism evidence="1 2">
    <name type="scientific">Taibaiella chishuiensis</name>
    <dbReference type="NCBI Taxonomy" id="1434707"/>
    <lineage>
        <taxon>Bacteria</taxon>
        <taxon>Pseudomonadati</taxon>
        <taxon>Bacteroidota</taxon>
        <taxon>Chitinophagia</taxon>
        <taxon>Chitinophagales</taxon>
        <taxon>Chitinophagaceae</taxon>
        <taxon>Taibaiella</taxon>
    </lineage>
</organism>
<dbReference type="RefSeq" id="WP_106521320.1">
    <property type="nucleotide sequence ID" value="NZ_PYGD01000001.1"/>
</dbReference>
<protein>
    <submittedName>
        <fullName evidence="1">Uncharacterized protein</fullName>
    </submittedName>
</protein>
<evidence type="ECO:0000313" key="1">
    <source>
        <dbReference type="EMBL" id="PSK94627.1"/>
    </source>
</evidence>
<dbReference type="AlphaFoldDB" id="A0A2P8DBR9"/>
<comment type="caution">
    <text evidence="1">The sequence shown here is derived from an EMBL/GenBank/DDBJ whole genome shotgun (WGS) entry which is preliminary data.</text>
</comment>
<dbReference type="Proteomes" id="UP000240572">
    <property type="component" value="Unassembled WGS sequence"/>
</dbReference>
<dbReference type="OrthoDB" id="5649947at2"/>
<dbReference type="EMBL" id="PYGD01000001">
    <property type="protein sequence ID" value="PSK94627.1"/>
    <property type="molecule type" value="Genomic_DNA"/>
</dbReference>
<gene>
    <name evidence="1" type="ORF">B0I18_101786</name>
</gene>
<proteinExistence type="predicted"/>